<feature type="compositionally biased region" description="Basic and acidic residues" evidence="1">
    <location>
        <begin position="154"/>
        <end position="169"/>
    </location>
</feature>
<proteinExistence type="predicted"/>
<dbReference type="EMBL" id="BSUK01000001">
    <property type="protein sequence ID" value="GMA23527.1"/>
    <property type="molecule type" value="Genomic_DNA"/>
</dbReference>
<sequence>MFAAGDVAVSPQDLPQLAQPAIQGGWHAGKQILRLIAGEPTEAFEYYDKGQLAIIGRRSAIGELPGIANLPVLHAIPFLRKVPGMSRVVELTAYPAWWVWLFVHIGSLLGARNRITTMAGLAVRYGFRFNRKPVPIVGDVPAVRPKRAVPQSKQEAKAAADAERADADL</sequence>
<comment type="caution">
    <text evidence="2">The sequence shown here is derived from an EMBL/GenBank/DDBJ whole genome shotgun (WGS) entry which is preliminary data.</text>
</comment>
<dbReference type="Gene3D" id="3.50.50.100">
    <property type="match status" value="1"/>
</dbReference>
<keyword evidence="3" id="KW-1185">Reference proteome</keyword>
<dbReference type="Proteomes" id="UP001157091">
    <property type="component" value="Unassembled WGS sequence"/>
</dbReference>
<name>A0ABQ6HZD8_9MICO</name>
<accession>A0ABQ6HZD8</accession>
<evidence type="ECO:0000313" key="3">
    <source>
        <dbReference type="Proteomes" id="UP001157091"/>
    </source>
</evidence>
<evidence type="ECO:0000256" key="1">
    <source>
        <dbReference type="SAM" id="MobiDB-lite"/>
    </source>
</evidence>
<gene>
    <name evidence="2" type="ORF">GCM10025864_12860</name>
</gene>
<feature type="region of interest" description="Disordered" evidence="1">
    <location>
        <begin position="147"/>
        <end position="169"/>
    </location>
</feature>
<organism evidence="2 3">
    <name type="scientific">Luteimicrobium album</name>
    <dbReference type="NCBI Taxonomy" id="1054550"/>
    <lineage>
        <taxon>Bacteria</taxon>
        <taxon>Bacillati</taxon>
        <taxon>Actinomycetota</taxon>
        <taxon>Actinomycetes</taxon>
        <taxon>Micrococcales</taxon>
        <taxon>Luteimicrobium</taxon>
    </lineage>
</organism>
<dbReference type="RefSeq" id="WP_284292518.1">
    <property type="nucleotide sequence ID" value="NZ_BSUK01000001.1"/>
</dbReference>
<reference evidence="3" key="1">
    <citation type="journal article" date="2019" name="Int. J. Syst. Evol. Microbiol.">
        <title>The Global Catalogue of Microorganisms (GCM) 10K type strain sequencing project: providing services to taxonomists for standard genome sequencing and annotation.</title>
        <authorList>
            <consortium name="The Broad Institute Genomics Platform"/>
            <consortium name="The Broad Institute Genome Sequencing Center for Infectious Disease"/>
            <person name="Wu L."/>
            <person name="Ma J."/>
        </authorList>
    </citation>
    <scope>NUCLEOTIDE SEQUENCE [LARGE SCALE GENOMIC DNA]</scope>
    <source>
        <strain evidence="3">NBRC 106348</strain>
    </source>
</reference>
<protein>
    <submittedName>
        <fullName evidence="2">Uncharacterized protein</fullName>
    </submittedName>
</protein>
<evidence type="ECO:0000313" key="2">
    <source>
        <dbReference type="EMBL" id="GMA23527.1"/>
    </source>
</evidence>